<evidence type="ECO:0000256" key="2">
    <source>
        <dbReference type="ARBA" id="ARBA00022475"/>
    </source>
</evidence>
<dbReference type="InterPro" id="IPR050539">
    <property type="entry name" value="ThrE_Dicarb/AminoAcid_Exp"/>
</dbReference>
<comment type="caution">
    <text evidence="9">The sequence shown here is derived from an EMBL/GenBank/DDBJ whole genome shotgun (WGS) entry which is preliminary data.</text>
</comment>
<feature type="transmembrane region" description="Helical" evidence="7">
    <location>
        <begin position="117"/>
        <end position="138"/>
    </location>
</feature>
<evidence type="ECO:0000313" key="10">
    <source>
        <dbReference type="Proteomes" id="UP000239863"/>
    </source>
</evidence>
<keyword evidence="3 7" id="KW-0812">Transmembrane</keyword>
<keyword evidence="4 7" id="KW-1133">Transmembrane helix</keyword>
<organism evidence="9 10">
    <name type="scientific">Clostridium algidicarnis DSM 15099</name>
    <dbReference type="NCBI Taxonomy" id="1121295"/>
    <lineage>
        <taxon>Bacteria</taxon>
        <taxon>Bacillati</taxon>
        <taxon>Bacillota</taxon>
        <taxon>Clostridia</taxon>
        <taxon>Eubacteriales</taxon>
        <taxon>Clostridiaceae</taxon>
        <taxon>Clostridium</taxon>
    </lineage>
</organism>
<dbReference type="Pfam" id="PF06738">
    <property type="entry name" value="ThrE"/>
    <property type="match status" value="1"/>
</dbReference>
<sequence length="261" mass="28171">MVTYMDVNKIISIATEAGRIMLQSGGETYRVEETISRICDAYLIKNSDSYVTPTGIMVSATDIYGHNISIVKRIKNRTIDLEKVSQVNDLSRNIKSKGITADEFLEQLKVIEKEPRYGYKITILASSFIAAFFTLIFGGSSGDFLASFFIGGIIQYITIYGSKLDINSFFINIIGGMLSSILAILFVTLGISSSIDKIIIGSIMLLVPGIAITNAVRDTIAGDLVAGLARSAEAMLIAVGIAVGSGIVLSFWFLYGGGFLI</sequence>
<keyword evidence="5 7" id="KW-0472">Membrane</keyword>
<evidence type="ECO:0000256" key="5">
    <source>
        <dbReference type="ARBA" id="ARBA00023136"/>
    </source>
</evidence>
<dbReference type="Proteomes" id="UP000239863">
    <property type="component" value="Unassembled WGS sequence"/>
</dbReference>
<evidence type="ECO:0000313" key="9">
    <source>
        <dbReference type="EMBL" id="PPK49598.1"/>
    </source>
</evidence>
<feature type="transmembrane region" description="Helical" evidence="7">
    <location>
        <begin position="169"/>
        <end position="192"/>
    </location>
</feature>
<evidence type="ECO:0000256" key="6">
    <source>
        <dbReference type="ARBA" id="ARBA00034125"/>
    </source>
</evidence>
<dbReference type="GO" id="GO:0022857">
    <property type="term" value="F:transmembrane transporter activity"/>
    <property type="evidence" value="ECO:0007669"/>
    <property type="project" value="InterPro"/>
</dbReference>
<dbReference type="AlphaFoldDB" id="A0A2S6G127"/>
<evidence type="ECO:0000256" key="4">
    <source>
        <dbReference type="ARBA" id="ARBA00022989"/>
    </source>
</evidence>
<evidence type="ECO:0000256" key="7">
    <source>
        <dbReference type="SAM" id="Phobius"/>
    </source>
</evidence>
<dbReference type="STRING" id="37659.GCA_000703125_02698"/>
<protein>
    <submittedName>
        <fullName evidence="9">Uncharacterized membrane protein YjjP (DUF1212 family)</fullName>
    </submittedName>
</protein>
<dbReference type="GO" id="GO:0015744">
    <property type="term" value="P:succinate transport"/>
    <property type="evidence" value="ECO:0007669"/>
    <property type="project" value="TreeGrafter"/>
</dbReference>
<reference evidence="9 10" key="1">
    <citation type="submission" date="2018-02" db="EMBL/GenBank/DDBJ databases">
        <title>Genomic Encyclopedia of Archaeal and Bacterial Type Strains, Phase II (KMG-II): from individual species to whole genera.</title>
        <authorList>
            <person name="Goeker M."/>
        </authorList>
    </citation>
    <scope>NUCLEOTIDE SEQUENCE [LARGE SCALE GENOMIC DNA]</scope>
    <source>
        <strain evidence="9 10">DSM 15099</strain>
    </source>
</reference>
<feature type="transmembrane region" description="Helical" evidence="7">
    <location>
        <begin position="236"/>
        <end position="255"/>
    </location>
</feature>
<dbReference type="EMBL" id="PTIS01000001">
    <property type="protein sequence ID" value="PPK49598.1"/>
    <property type="molecule type" value="Genomic_DNA"/>
</dbReference>
<evidence type="ECO:0000259" key="8">
    <source>
        <dbReference type="Pfam" id="PF06738"/>
    </source>
</evidence>
<dbReference type="PANTHER" id="PTHR34390">
    <property type="entry name" value="UPF0442 PROTEIN YJJB-RELATED"/>
    <property type="match status" value="1"/>
</dbReference>
<name>A0A2S6G127_9CLOT</name>
<dbReference type="PANTHER" id="PTHR34390:SF2">
    <property type="entry name" value="SUCCINATE TRANSPORTER SUBUNIT YJJP-RELATED"/>
    <property type="match status" value="1"/>
</dbReference>
<feature type="transmembrane region" description="Helical" evidence="7">
    <location>
        <begin position="198"/>
        <end position="216"/>
    </location>
</feature>
<evidence type="ECO:0000256" key="3">
    <source>
        <dbReference type="ARBA" id="ARBA00022692"/>
    </source>
</evidence>
<proteinExistence type="inferred from homology"/>
<dbReference type="InterPro" id="IPR010619">
    <property type="entry name" value="ThrE-like_N"/>
</dbReference>
<gene>
    <name evidence="9" type="ORF">BD821_101260</name>
</gene>
<comment type="subcellular location">
    <subcellularLocation>
        <location evidence="1">Cell membrane</location>
        <topology evidence="1">Multi-pass membrane protein</topology>
    </subcellularLocation>
</comment>
<feature type="domain" description="Threonine/serine exporter-like N-terminal" evidence="8">
    <location>
        <begin position="13"/>
        <end position="251"/>
    </location>
</feature>
<dbReference type="GO" id="GO:0005886">
    <property type="term" value="C:plasma membrane"/>
    <property type="evidence" value="ECO:0007669"/>
    <property type="project" value="UniProtKB-SubCell"/>
</dbReference>
<comment type="similarity">
    <text evidence="6">Belongs to the ThrE exporter (TC 2.A.79) family.</text>
</comment>
<keyword evidence="2" id="KW-1003">Cell membrane</keyword>
<evidence type="ECO:0000256" key="1">
    <source>
        <dbReference type="ARBA" id="ARBA00004651"/>
    </source>
</evidence>
<accession>A0A2S6G127</accession>